<protein>
    <submittedName>
        <fullName evidence="7">O-antigen ligase family protein</fullName>
    </submittedName>
</protein>
<accession>A0ABU5EJE8</accession>
<evidence type="ECO:0000313" key="7">
    <source>
        <dbReference type="EMBL" id="MDY2586479.1"/>
    </source>
</evidence>
<comment type="subcellular location">
    <subcellularLocation>
        <location evidence="1">Membrane</location>
        <topology evidence="1">Multi-pass membrane protein</topology>
    </subcellularLocation>
</comment>
<feature type="transmembrane region" description="Helical" evidence="5">
    <location>
        <begin position="223"/>
        <end position="243"/>
    </location>
</feature>
<proteinExistence type="predicted"/>
<reference evidence="7 8" key="1">
    <citation type="submission" date="2023-11" db="EMBL/GenBank/DDBJ databases">
        <title>Winogradskyella pelagius sp. nov., isolated from coastal sediment.</title>
        <authorList>
            <person name="Li F."/>
        </authorList>
    </citation>
    <scope>NUCLEOTIDE SEQUENCE [LARGE SCALE GENOMIC DNA]</scope>
    <source>
        <strain evidence="7 8">KCTC 23502</strain>
    </source>
</reference>
<evidence type="ECO:0000256" key="1">
    <source>
        <dbReference type="ARBA" id="ARBA00004141"/>
    </source>
</evidence>
<dbReference type="Pfam" id="PF04932">
    <property type="entry name" value="Wzy_C"/>
    <property type="match status" value="1"/>
</dbReference>
<feature type="domain" description="O-antigen ligase-related" evidence="6">
    <location>
        <begin position="185"/>
        <end position="344"/>
    </location>
</feature>
<keyword evidence="8" id="KW-1185">Reference proteome</keyword>
<evidence type="ECO:0000259" key="6">
    <source>
        <dbReference type="Pfam" id="PF04932"/>
    </source>
</evidence>
<dbReference type="InterPro" id="IPR051533">
    <property type="entry name" value="WaaL-like"/>
</dbReference>
<dbReference type="EMBL" id="JAXDAE010000002">
    <property type="protein sequence ID" value="MDY2586479.1"/>
    <property type="molecule type" value="Genomic_DNA"/>
</dbReference>
<evidence type="ECO:0000256" key="3">
    <source>
        <dbReference type="ARBA" id="ARBA00022989"/>
    </source>
</evidence>
<feature type="transmembrane region" description="Helical" evidence="5">
    <location>
        <begin position="328"/>
        <end position="350"/>
    </location>
</feature>
<feature type="transmembrane region" description="Helical" evidence="5">
    <location>
        <begin position="12"/>
        <end position="45"/>
    </location>
</feature>
<dbReference type="PANTHER" id="PTHR37422:SF13">
    <property type="entry name" value="LIPOPOLYSACCHARIDE BIOSYNTHESIS PROTEIN PA4999-RELATED"/>
    <property type="match status" value="1"/>
</dbReference>
<keyword evidence="2 5" id="KW-0812">Transmembrane</keyword>
<dbReference type="Proteomes" id="UP001285855">
    <property type="component" value="Unassembled WGS sequence"/>
</dbReference>
<dbReference type="PANTHER" id="PTHR37422">
    <property type="entry name" value="TEICHURONIC ACID BIOSYNTHESIS PROTEIN TUAE"/>
    <property type="match status" value="1"/>
</dbReference>
<feature type="transmembrane region" description="Helical" evidence="5">
    <location>
        <begin position="178"/>
        <end position="194"/>
    </location>
</feature>
<dbReference type="RefSeq" id="WP_320554848.1">
    <property type="nucleotide sequence ID" value="NZ_JAXDAE010000002.1"/>
</dbReference>
<keyword evidence="4 5" id="KW-0472">Membrane</keyword>
<evidence type="ECO:0000256" key="2">
    <source>
        <dbReference type="ARBA" id="ARBA00022692"/>
    </source>
</evidence>
<feature type="transmembrane region" description="Helical" evidence="5">
    <location>
        <begin position="115"/>
        <end position="135"/>
    </location>
</feature>
<feature type="transmembrane region" description="Helical" evidence="5">
    <location>
        <begin position="200"/>
        <end position="216"/>
    </location>
</feature>
<feature type="transmembrane region" description="Helical" evidence="5">
    <location>
        <begin position="155"/>
        <end position="171"/>
    </location>
</feature>
<feature type="transmembrane region" description="Helical" evidence="5">
    <location>
        <begin position="383"/>
        <end position="399"/>
    </location>
</feature>
<feature type="transmembrane region" description="Helical" evidence="5">
    <location>
        <begin position="359"/>
        <end position="377"/>
    </location>
</feature>
<evidence type="ECO:0000256" key="5">
    <source>
        <dbReference type="SAM" id="Phobius"/>
    </source>
</evidence>
<name>A0ABU5EJE8_9FLAO</name>
<dbReference type="GO" id="GO:0016874">
    <property type="term" value="F:ligase activity"/>
    <property type="evidence" value="ECO:0007669"/>
    <property type="project" value="UniProtKB-KW"/>
</dbReference>
<sequence length="407" mass="47516">MRRTNDIWETTFGHLTLVLLCTILLGYFFSSLSLGIWFTFSIIWIVKAKQFHIRKAIMPLLFFSLFSFASVTWSIDKPQTIHGIGRQIPLFLFALAGMFLPNISNQEVRKILNRFSIFLSCLAIILVTQAIFRYYKYEFEGFLYYHELVSPLELNAIYVSYLVSFCFLYTLMTYEAKLILKLIKLLILGFFLIMLSSKMILSVTVVMSSVIAIFKIKRNSFRFILLALILLVFSLVITFANPIKNRFVSEFDTSYKEILNKESFKKGRVYTGLEARLLQIRVFNEMIDSPKSHIVGVGLDASKREIKKIHERLNTPLRFHTYNFHNQYLQVFAELGVVGLFAFITSLILALKRAFKIKYFLPFVAISMTLFITESVIWRQRGMLFFGALYVLLFILENRNESKEQLR</sequence>
<feature type="transmembrane region" description="Helical" evidence="5">
    <location>
        <begin position="87"/>
        <end position="103"/>
    </location>
</feature>
<evidence type="ECO:0000256" key="4">
    <source>
        <dbReference type="ARBA" id="ARBA00023136"/>
    </source>
</evidence>
<evidence type="ECO:0000313" key="8">
    <source>
        <dbReference type="Proteomes" id="UP001285855"/>
    </source>
</evidence>
<dbReference type="InterPro" id="IPR007016">
    <property type="entry name" value="O-antigen_ligase-rel_domated"/>
</dbReference>
<feature type="transmembrane region" description="Helical" evidence="5">
    <location>
        <begin position="57"/>
        <end position="75"/>
    </location>
</feature>
<gene>
    <name evidence="7" type="ORF">SNF14_03965</name>
</gene>
<keyword evidence="7" id="KW-0436">Ligase</keyword>
<organism evidence="7 8">
    <name type="scientific">Winogradskyella aquimaris</name>
    <dbReference type="NCBI Taxonomy" id="864074"/>
    <lineage>
        <taxon>Bacteria</taxon>
        <taxon>Pseudomonadati</taxon>
        <taxon>Bacteroidota</taxon>
        <taxon>Flavobacteriia</taxon>
        <taxon>Flavobacteriales</taxon>
        <taxon>Flavobacteriaceae</taxon>
        <taxon>Winogradskyella</taxon>
    </lineage>
</organism>
<comment type="caution">
    <text evidence="7">The sequence shown here is derived from an EMBL/GenBank/DDBJ whole genome shotgun (WGS) entry which is preliminary data.</text>
</comment>
<keyword evidence="3 5" id="KW-1133">Transmembrane helix</keyword>